<evidence type="ECO:0000256" key="1">
    <source>
        <dbReference type="ARBA" id="ARBA00022676"/>
    </source>
</evidence>
<dbReference type="AlphaFoldDB" id="A0A382WRV6"/>
<keyword evidence="1" id="KW-0328">Glycosyltransferase</keyword>
<evidence type="ECO:0000256" key="2">
    <source>
        <dbReference type="ARBA" id="ARBA00022679"/>
    </source>
</evidence>
<proteinExistence type="predicted"/>
<protein>
    <recommendedName>
        <fullName evidence="4">Glycosyltransferase</fullName>
    </recommendedName>
</protein>
<feature type="non-terminal residue" evidence="3">
    <location>
        <position position="1"/>
    </location>
</feature>
<evidence type="ECO:0000313" key="3">
    <source>
        <dbReference type="EMBL" id="SVD61310.1"/>
    </source>
</evidence>
<dbReference type="GO" id="GO:0016758">
    <property type="term" value="F:hexosyltransferase activity"/>
    <property type="evidence" value="ECO:0007669"/>
    <property type="project" value="TreeGrafter"/>
</dbReference>
<sequence>TGARILFVALGCPRQEVWVYENLTRLSMPMLAVGAAFDFHAGTLSQAPAFLQRAGLEWTYRLAMEPRRLWRRYALLNPAYLSLLLLQLLRFPRWDRVDVGEPPTRDLRFG</sequence>
<dbReference type="EMBL" id="UINC01161872">
    <property type="protein sequence ID" value="SVD61310.1"/>
    <property type="molecule type" value="Genomic_DNA"/>
</dbReference>
<accession>A0A382WRV6</accession>
<reference evidence="3" key="1">
    <citation type="submission" date="2018-05" db="EMBL/GenBank/DDBJ databases">
        <authorList>
            <person name="Lanie J.A."/>
            <person name="Ng W.-L."/>
            <person name="Kazmierczak K.M."/>
            <person name="Andrzejewski T.M."/>
            <person name="Davidsen T.M."/>
            <person name="Wayne K.J."/>
            <person name="Tettelin H."/>
            <person name="Glass J.I."/>
            <person name="Rusch D."/>
            <person name="Podicherti R."/>
            <person name="Tsui H.-C.T."/>
            <person name="Winkler M.E."/>
        </authorList>
    </citation>
    <scope>NUCLEOTIDE SEQUENCE</scope>
</reference>
<dbReference type="PANTHER" id="PTHR34136:SF1">
    <property type="entry name" value="UDP-N-ACETYL-D-MANNOSAMINURONIC ACID TRANSFERASE"/>
    <property type="match status" value="1"/>
</dbReference>
<dbReference type="NCBIfam" id="TIGR00696">
    <property type="entry name" value="wecG_tagA_cpsF"/>
    <property type="match status" value="1"/>
</dbReference>
<name>A0A382WRV6_9ZZZZ</name>
<organism evidence="3">
    <name type="scientific">marine metagenome</name>
    <dbReference type="NCBI Taxonomy" id="408172"/>
    <lineage>
        <taxon>unclassified sequences</taxon>
        <taxon>metagenomes</taxon>
        <taxon>ecological metagenomes</taxon>
    </lineage>
</organism>
<evidence type="ECO:0008006" key="4">
    <source>
        <dbReference type="Google" id="ProtNLM"/>
    </source>
</evidence>
<dbReference type="PANTHER" id="PTHR34136">
    <property type="match status" value="1"/>
</dbReference>
<dbReference type="CDD" id="cd06533">
    <property type="entry name" value="Glyco_transf_WecG_TagA"/>
    <property type="match status" value="1"/>
</dbReference>
<dbReference type="InterPro" id="IPR004629">
    <property type="entry name" value="WecG_TagA_CpsF"/>
</dbReference>
<gene>
    <name evidence="3" type="ORF">METZ01_LOCUS414164</name>
</gene>
<keyword evidence="2" id="KW-0808">Transferase</keyword>
<dbReference type="Pfam" id="PF03808">
    <property type="entry name" value="Glyco_tran_WecG"/>
    <property type="match status" value="1"/>
</dbReference>